<comment type="caution">
    <text evidence="2">The sequence shown here is derived from an EMBL/GenBank/DDBJ whole genome shotgun (WGS) entry which is preliminary data.</text>
</comment>
<keyword evidence="2" id="KW-0413">Isomerase</keyword>
<proteinExistence type="predicted"/>
<organism evidence="2 3">
    <name type="scientific">Paenibacillus residui</name>
    <dbReference type="NCBI Taxonomy" id="629724"/>
    <lineage>
        <taxon>Bacteria</taxon>
        <taxon>Bacillati</taxon>
        <taxon>Bacillota</taxon>
        <taxon>Bacilli</taxon>
        <taxon>Bacillales</taxon>
        <taxon>Paenibacillaceae</taxon>
        <taxon>Paenibacillus</taxon>
    </lineage>
</organism>
<evidence type="ECO:0000313" key="2">
    <source>
        <dbReference type="EMBL" id="MFD0869282.1"/>
    </source>
</evidence>
<dbReference type="InterPro" id="IPR036237">
    <property type="entry name" value="Xyl_isomerase-like_sf"/>
</dbReference>
<dbReference type="RefSeq" id="WP_144940294.1">
    <property type="nucleotide sequence ID" value="NZ_JBHTIU010000028.1"/>
</dbReference>
<keyword evidence="3" id="KW-1185">Reference proteome</keyword>
<protein>
    <submittedName>
        <fullName evidence="2">Sugar phosphate isomerase/epimerase family protein</fullName>
    </submittedName>
</protein>
<dbReference type="GO" id="GO:0016853">
    <property type="term" value="F:isomerase activity"/>
    <property type="evidence" value="ECO:0007669"/>
    <property type="project" value="UniProtKB-KW"/>
</dbReference>
<dbReference type="PANTHER" id="PTHR12110:SF53">
    <property type="entry name" value="BLR5974 PROTEIN"/>
    <property type="match status" value="1"/>
</dbReference>
<evidence type="ECO:0000259" key="1">
    <source>
        <dbReference type="Pfam" id="PF01261"/>
    </source>
</evidence>
<accession>A0ABW3D9Z4</accession>
<feature type="domain" description="Xylose isomerase-like TIM barrel" evidence="1">
    <location>
        <begin position="21"/>
        <end position="251"/>
    </location>
</feature>
<reference evidence="3" key="1">
    <citation type="journal article" date="2019" name="Int. J. Syst. Evol. Microbiol.">
        <title>The Global Catalogue of Microorganisms (GCM) 10K type strain sequencing project: providing services to taxonomists for standard genome sequencing and annotation.</title>
        <authorList>
            <consortium name="The Broad Institute Genomics Platform"/>
            <consortium name="The Broad Institute Genome Sequencing Center for Infectious Disease"/>
            <person name="Wu L."/>
            <person name="Ma J."/>
        </authorList>
    </citation>
    <scope>NUCLEOTIDE SEQUENCE [LARGE SCALE GENOMIC DNA]</scope>
    <source>
        <strain evidence="3">CCUG 57263</strain>
    </source>
</reference>
<dbReference type="Pfam" id="PF01261">
    <property type="entry name" value="AP_endonuc_2"/>
    <property type="match status" value="1"/>
</dbReference>
<dbReference type="InterPro" id="IPR050312">
    <property type="entry name" value="IolE/XylAMocC-like"/>
</dbReference>
<dbReference type="EMBL" id="JBHTIU010000028">
    <property type="protein sequence ID" value="MFD0869282.1"/>
    <property type="molecule type" value="Genomic_DNA"/>
</dbReference>
<dbReference type="Proteomes" id="UP001597120">
    <property type="component" value="Unassembled WGS sequence"/>
</dbReference>
<dbReference type="InterPro" id="IPR013022">
    <property type="entry name" value="Xyl_isomerase-like_TIM-brl"/>
</dbReference>
<name>A0ABW3D9Z4_9BACL</name>
<dbReference type="Gene3D" id="3.20.20.150">
    <property type="entry name" value="Divalent-metal-dependent TIM barrel enzymes"/>
    <property type="match status" value="1"/>
</dbReference>
<sequence length="265" mass="30278">MRQPERWKVGTSYNVKNTAGLEEIKSAGLDCIELVLHSKDWNSQFQELSEQFTAIVQEANRLNLHIWSVHLPYGHDWDVSCPDDAKREAIIANQYKLLELAESWGVGRAVLHPSYEPIPIEDRRRRLSICRDGLQQLARRAGHLNIRIAVECLPRTCLGNTSDEILELIGSEDRLMVCCDVNHLLQETAVDFINKVGSRIITVHMSDYDGEDEKHWMPGEGIIDWKNVLRALAGHGYEGPFMFEVRNPSPEDLTACWRRLLALNP</sequence>
<dbReference type="PANTHER" id="PTHR12110">
    <property type="entry name" value="HYDROXYPYRUVATE ISOMERASE"/>
    <property type="match status" value="1"/>
</dbReference>
<dbReference type="SUPFAM" id="SSF51658">
    <property type="entry name" value="Xylose isomerase-like"/>
    <property type="match status" value="1"/>
</dbReference>
<evidence type="ECO:0000313" key="3">
    <source>
        <dbReference type="Proteomes" id="UP001597120"/>
    </source>
</evidence>
<gene>
    <name evidence="2" type="ORF">ACFQ03_08970</name>
</gene>